<sequence length="279" mass="30775">MRLAVRLAVLNFDVFNTARLVLGRSNHSRFLSHCPQLPSLSHASVLDLASLREDAIALRSVARLAELWARALTSPGPTATEGTNSTRFSNKMGKELESWCSKKQRNKLLEQSMFLFPIPPGRPTQQELNRSTQGGGVALCYRETVNVQVVETPVHVPRDLELLTLKIIDSDGQGLLCVGCYRPPSQGTALLDFLTVNLDSMMTANQCDRVLIIGDLNQHIVRDDFSTLHVVNDLQNHVHFPTHISGSSLDPVVTDLPPHTVQCQPLDFVSTSDHVAVLT</sequence>
<dbReference type="PANTHER" id="PTHR33776:SF3">
    <property type="entry name" value="PHD-TYPE DOMAIN-CONTAINING PROTEIN"/>
    <property type="match status" value="1"/>
</dbReference>
<protein>
    <recommendedName>
        <fullName evidence="3">Endonuclease/exonuclease/phosphatase domain-containing protein</fullName>
    </recommendedName>
</protein>
<dbReference type="PANTHER" id="PTHR33776">
    <property type="entry name" value="ENDO/EXONUCLEASE/PHOSPHATASE DOMAIN-CONTAINING PROTEIN"/>
    <property type="match status" value="1"/>
</dbReference>
<accession>A0A8J4Y703</accession>
<comment type="caution">
    <text evidence="1">The sequence shown here is derived from an EMBL/GenBank/DDBJ whole genome shotgun (WGS) entry which is preliminary data.</text>
</comment>
<gene>
    <name evidence="1" type="ORF">GWK47_054467</name>
</gene>
<name>A0A8J4Y703_CHIOP</name>
<reference evidence="1" key="1">
    <citation type="submission" date="2020-07" db="EMBL/GenBank/DDBJ databases">
        <title>The High-quality genome of the commercially important snow crab, Chionoecetes opilio.</title>
        <authorList>
            <person name="Jeong J.-H."/>
            <person name="Ryu S."/>
        </authorList>
    </citation>
    <scope>NUCLEOTIDE SEQUENCE</scope>
    <source>
        <strain evidence="1">MADBK_172401_WGS</strain>
        <tissue evidence="1">Digestive gland</tissue>
    </source>
</reference>
<evidence type="ECO:0000313" key="2">
    <source>
        <dbReference type="Proteomes" id="UP000770661"/>
    </source>
</evidence>
<keyword evidence="2" id="KW-1185">Reference proteome</keyword>
<organism evidence="1 2">
    <name type="scientific">Chionoecetes opilio</name>
    <name type="common">Atlantic snow crab</name>
    <name type="synonym">Cancer opilio</name>
    <dbReference type="NCBI Taxonomy" id="41210"/>
    <lineage>
        <taxon>Eukaryota</taxon>
        <taxon>Metazoa</taxon>
        <taxon>Ecdysozoa</taxon>
        <taxon>Arthropoda</taxon>
        <taxon>Crustacea</taxon>
        <taxon>Multicrustacea</taxon>
        <taxon>Malacostraca</taxon>
        <taxon>Eumalacostraca</taxon>
        <taxon>Eucarida</taxon>
        <taxon>Decapoda</taxon>
        <taxon>Pleocyemata</taxon>
        <taxon>Brachyura</taxon>
        <taxon>Eubrachyura</taxon>
        <taxon>Majoidea</taxon>
        <taxon>Majidae</taxon>
        <taxon>Chionoecetes</taxon>
    </lineage>
</organism>
<evidence type="ECO:0000313" key="1">
    <source>
        <dbReference type="EMBL" id="KAG0717429.1"/>
    </source>
</evidence>
<dbReference type="OrthoDB" id="2409584at2759"/>
<evidence type="ECO:0008006" key="3">
    <source>
        <dbReference type="Google" id="ProtNLM"/>
    </source>
</evidence>
<dbReference type="AlphaFoldDB" id="A0A8J4Y703"/>
<dbReference type="Proteomes" id="UP000770661">
    <property type="component" value="Unassembled WGS sequence"/>
</dbReference>
<proteinExistence type="predicted"/>
<dbReference type="SUPFAM" id="SSF56219">
    <property type="entry name" value="DNase I-like"/>
    <property type="match status" value="1"/>
</dbReference>
<dbReference type="Gene3D" id="3.60.10.10">
    <property type="entry name" value="Endonuclease/exonuclease/phosphatase"/>
    <property type="match status" value="1"/>
</dbReference>
<dbReference type="EMBL" id="JACEEZ010017578">
    <property type="protein sequence ID" value="KAG0717429.1"/>
    <property type="molecule type" value="Genomic_DNA"/>
</dbReference>
<dbReference type="InterPro" id="IPR036691">
    <property type="entry name" value="Endo/exonu/phosph_ase_sf"/>
</dbReference>